<dbReference type="Pfam" id="PF01386">
    <property type="entry name" value="Ribosomal_L25p"/>
    <property type="match status" value="1"/>
</dbReference>
<dbReference type="InterPro" id="IPR001021">
    <property type="entry name" value="Ribosomal_bL25_long"/>
</dbReference>
<dbReference type="InterPro" id="IPR020056">
    <property type="entry name" value="Rbsml_bL25/Gln-tRNA_synth_N"/>
</dbReference>
<gene>
    <name evidence="5" type="primary">rplY</name>
    <name evidence="5" type="synonym">ctc</name>
    <name evidence="8" type="ORF">SAMN05421731_10485</name>
</gene>
<keyword evidence="3 5" id="KW-0689">Ribosomal protein</keyword>
<dbReference type="EMBL" id="OANT01000004">
    <property type="protein sequence ID" value="SNX44733.1"/>
    <property type="molecule type" value="Genomic_DNA"/>
</dbReference>
<evidence type="ECO:0000313" key="8">
    <source>
        <dbReference type="EMBL" id="SNX44733.1"/>
    </source>
</evidence>
<feature type="domain" description="Large ribosomal subunit protein bL25 L25" evidence="6">
    <location>
        <begin position="6"/>
        <end position="95"/>
    </location>
</feature>
<dbReference type="RefSeq" id="WP_097078977.1">
    <property type="nucleotide sequence ID" value="NZ_BAABHT010000009.1"/>
</dbReference>
<reference evidence="9" key="1">
    <citation type="submission" date="2016-09" db="EMBL/GenBank/DDBJ databases">
        <authorList>
            <person name="Varghese N."/>
            <person name="Submissions S."/>
        </authorList>
    </citation>
    <scope>NUCLEOTIDE SEQUENCE [LARGE SCALE GENOMIC DNA]</scope>
    <source>
        <strain evidence="9">ANC 4466</strain>
    </source>
</reference>
<dbReference type="GO" id="GO:0003735">
    <property type="term" value="F:structural constituent of ribosome"/>
    <property type="evidence" value="ECO:0007669"/>
    <property type="project" value="InterPro"/>
</dbReference>
<dbReference type="InterPro" id="IPR011035">
    <property type="entry name" value="Ribosomal_bL25/Gln-tRNA_synth"/>
</dbReference>
<sequence length="212" mass="22660">MSNFVLNASVRIAEQEGKGASRRLRREAKIPAIIYGADQEPASITLELREVVKVLESEAFFSSIVEINLDGKKESVIIKALQRHPSKNTPLHADFLRVKAGEAITVNVPLHFENQEEAKGVKAGGVVSINAAEVEVSVLPADLPESITVDLADLDVGDVIHLSDIKLPKGVTLTALQGEGHDLTVASITVVKAEAEEEEAAPEAAAEEDKGE</sequence>
<dbReference type="Proteomes" id="UP000219042">
    <property type="component" value="Unassembled WGS sequence"/>
</dbReference>
<dbReference type="InterPro" id="IPR020055">
    <property type="entry name" value="Ribosomal_bL25_short"/>
</dbReference>
<organism evidence="8 9">
    <name type="scientific">Acinetobacter puyangensis</name>
    <dbReference type="NCBI Taxonomy" id="1096779"/>
    <lineage>
        <taxon>Bacteria</taxon>
        <taxon>Pseudomonadati</taxon>
        <taxon>Pseudomonadota</taxon>
        <taxon>Gammaproteobacteria</taxon>
        <taxon>Moraxellales</taxon>
        <taxon>Moraxellaceae</taxon>
        <taxon>Acinetobacter</taxon>
    </lineage>
</organism>
<comment type="function">
    <text evidence="5">This is one of the proteins that binds to the 5S RNA in the ribosome where it forms part of the central protuberance.</text>
</comment>
<dbReference type="NCBIfam" id="TIGR00731">
    <property type="entry name" value="bL25_bact_ctc"/>
    <property type="match status" value="1"/>
</dbReference>
<dbReference type="HAMAP" id="MF_01336">
    <property type="entry name" value="Ribosomal_bL25"/>
    <property type="match status" value="1"/>
</dbReference>
<dbReference type="PANTHER" id="PTHR33284">
    <property type="entry name" value="RIBOSOMAL PROTEIN L25/GLN-TRNA SYNTHETASE, ANTI-CODON-BINDING DOMAIN-CONTAINING PROTEIN"/>
    <property type="match status" value="1"/>
</dbReference>
<dbReference type="InterPro" id="IPR029751">
    <property type="entry name" value="Ribosomal_L25_dom"/>
</dbReference>
<dbReference type="AlphaFoldDB" id="A0A240E916"/>
<dbReference type="OrthoDB" id="9806411at2"/>
<comment type="subunit">
    <text evidence="5">Part of the 50S ribosomal subunit; part of the 5S rRNA/L5/L18/L25 subcomplex. Contacts the 5S rRNA. Binds to the 5S rRNA independently of L5 and L18.</text>
</comment>
<keyword evidence="1 5" id="KW-0699">rRNA-binding</keyword>
<evidence type="ECO:0000313" key="9">
    <source>
        <dbReference type="Proteomes" id="UP000219042"/>
    </source>
</evidence>
<dbReference type="CDD" id="cd00495">
    <property type="entry name" value="Ribosomal_L25_TL5_CTC"/>
    <property type="match status" value="1"/>
</dbReference>
<name>A0A240E916_9GAMM</name>
<dbReference type="PANTHER" id="PTHR33284:SF1">
    <property type="entry name" value="RIBOSOMAL PROTEIN L25_GLN-TRNA SYNTHETASE, ANTI-CODON-BINDING DOMAIN-CONTAINING PROTEIN"/>
    <property type="match status" value="1"/>
</dbReference>
<dbReference type="NCBIfam" id="NF004612">
    <property type="entry name" value="PRK05943.1"/>
    <property type="match status" value="1"/>
</dbReference>
<dbReference type="NCBIfam" id="NF004130">
    <property type="entry name" value="PRK05618.1-5"/>
    <property type="match status" value="1"/>
</dbReference>
<evidence type="ECO:0000256" key="3">
    <source>
        <dbReference type="ARBA" id="ARBA00022980"/>
    </source>
</evidence>
<dbReference type="GO" id="GO:0008097">
    <property type="term" value="F:5S rRNA binding"/>
    <property type="evidence" value="ECO:0007669"/>
    <property type="project" value="InterPro"/>
</dbReference>
<dbReference type="SUPFAM" id="SSF50715">
    <property type="entry name" value="Ribosomal protein L25-like"/>
    <property type="match status" value="1"/>
</dbReference>
<evidence type="ECO:0000256" key="1">
    <source>
        <dbReference type="ARBA" id="ARBA00022730"/>
    </source>
</evidence>
<dbReference type="GO" id="GO:0022625">
    <property type="term" value="C:cytosolic large ribosomal subunit"/>
    <property type="evidence" value="ECO:0007669"/>
    <property type="project" value="TreeGrafter"/>
</dbReference>
<dbReference type="InterPro" id="IPR037121">
    <property type="entry name" value="Ribosomal_bL25_C"/>
</dbReference>
<keyword evidence="9" id="KW-1185">Reference proteome</keyword>
<keyword evidence="4 5" id="KW-0687">Ribonucleoprotein</keyword>
<dbReference type="GO" id="GO:0006412">
    <property type="term" value="P:translation"/>
    <property type="evidence" value="ECO:0007669"/>
    <property type="project" value="UniProtKB-UniRule"/>
</dbReference>
<feature type="domain" description="Large ribosomal subunit protein bL25 beta" evidence="7">
    <location>
        <begin position="104"/>
        <end position="190"/>
    </location>
</feature>
<dbReference type="InterPro" id="IPR020057">
    <property type="entry name" value="Ribosomal_bL25_b-dom"/>
</dbReference>
<dbReference type="HAMAP" id="MF_01334">
    <property type="entry name" value="Ribosomal_bL25_CTC"/>
    <property type="match status" value="1"/>
</dbReference>
<dbReference type="Pfam" id="PF14693">
    <property type="entry name" value="Ribosomal_TL5_C"/>
    <property type="match status" value="1"/>
</dbReference>
<dbReference type="InterPro" id="IPR020930">
    <property type="entry name" value="Ribosomal_uL5_bac-type"/>
</dbReference>
<proteinExistence type="inferred from homology"/>
<evidence type="ECO:0000259" key="7">
    <source>
        <dbReference type="Pfam" id="PF14693"/>
    </source>
</evidence>
<protein>
    <recommendedName>
        <fullName evidence="5">Large ribosomal subunit protein bL25</fullName>
    </recommendedName>
    <alternativeName>
        <fullName evidence="5">General stress protein CTC</fullName>
    </alternativeName>
</protein>
<evidence type="ECO:0000256" key="2">
    <source>
        <dbReference type="ARBA" id="ARBA00022884"/>
    </source>
</evidence>
<keyword evidence="2 5" id="KW-0694">RNA-binding</keyword>
<evidence type="ECO:0000259" key="6">
    <source>
        <dbReference type="Pfam" id="PF01386"/>
    </source>
</evidence>
<comment type="similarity">
    <text evidence="5">Belongs to the bacterial ribosomal protein bL25 family. CTC subfamily.</text>
</comment>
<dbReference type="Gene3D" id="2.40.240.10">
    <property type="entry name" value="Ribosomal Protein L25, Chain P"/>
    <property type="match status" value="1"/>
</dbReference>
<accession>A0A240E916</accession>
<evidence type="ECO:0000256" key="4">
    <source>
        <dbReference type="ARBA" id="ARBA00023274"/>
    </source>
</evidence>
<dbReference type="Gene3D" id="2.170.120.20">
    <property type="entry name" value="Ribosomal protein L25, beta domain"/>
    <property type="match status" value="1"/>
</dbReference>
<evidence type="ECO:0000256" key="5">
    <source>
        <dbReference type="HAMAP-Rule" id="MF_01334"/>
    </source>
</evidence>
<dbReference type="NCBIfam" id="NF004128">
    <property type="entry name" value="PRK05618.1-2"/>
    <property type="match status" value="1"/>
</dbReference>